<accession>A0AA35KGV0</accession>
<keyword evidence="5" id="KW-0408">Iron</keyword>
<keyword evidence="9" id="KW-1185">Reference proteome</keyword>
<dbReference type="Proteomes" id="UP001178461">
    <property type="component" value="Chromosome 6"/>
</dbReference>
<dbReference type="PRINTS" id="PR00463">
    <property type="entry name" value="EP450I"/>
</dbReference>
<keyword evidence="2" id="KW-0349">Heme</keyword>
<dbReference type="EMBL" id="OX395131">
    <property type="protein sequence ID" value="CAI5777058.1"/>
    <property type="molecule type" value="Genomic_DNA"/>
</dbReference>
<keyword evidence="3" id="KW-0479">Metal-binding</keyword>
<comment type="similarity">
    <text evidence="1">Belongs to the cytochrome P450 family.</text>
</comment>
<dbReference type="InterPro" id="IPR036396">
    <property type="entry name" value="Cyt_P450_sf"/>
</dbReference>
<evidence type="ECO:0000256" key="3">
    <source>
        <dbReference type="ARBA" id="ARBA00022723"/>
    </source>
</evidence>
<protein>
    <submittedName>
        <fullName evidence="8">Cytochrome P450 2J2-like isoform X2</fullName>
    </submittedName>
</protein>
<dbReference type="GO" id="GO:0005506">
    <property type="term" value="F:iron ion binding"/>
    <property type="evidence" value="ECO:0007669"/>
    <property type="project" value="InterPro"/>
</dbReference>
<evidence type="ECO:0000256" key="6">
    <source>
        <dbReference type="ARBA" id="ARBA00023033"/>
    </source>
</evidence>
<keyword evidence="7" id="KW-0812">Transmembrane</keyword>
<keyword evidence="6" id="KW-0503">Monooxygenase</keyword>
<gene>
    <name evidence="8" type="ORF">PODLI_1B011331</name>
</gene>
<evidence type="ECO:0000256" key="4">
    <source>
        <dbReference type="ARBA" id="ARBA00023002"/>
    </source>
</evidence>
<dbReference type="GO" id="GO:0042446">
    <property type="term" value="P:hormone biosynthetic process"/>
    <property type="evidence" value="ECO:0007669"/>
    <property type="project" value="TreeGrafter"/>
</dbReference>
<keyword evidence="7" id="KW-1133">Transmembrane helix</keyword>
<evidence type="ECO:0000313" key="8">
    <source>
        <dbReference type="EMBL" id="CAI5777058.1"/>
    </source>
</evidence>
<sequence length="106" mass="11899">MLHIYTKKPPLKLRKLTEKYGNVFSLQIGSMWIVVVNGFHLVKEALVHQGKNFTDRPKAPVANEIFRKVSLPWTAVGEDRVFPFLCCPDSEVCSPGSKGCDIKPSL</sequence>
<keyword evidence="4" id="KW-0560">Oxidoreductase</keyword>
<feature type="transmembrane region" description="Helical" evidence="7">
    <location>
        <begin position="20"/>
        <end position="42"/>
    </location>
</feature>
<dbReference type="PANTHER" id="PTHR24289">
    <property type="entry name" value="STEROID 17-ALPHA-HYDROXYLASE/17,20 LYASE"/>
    <property type="match status" value="1"/>
</dbReference>
<evidence type="ECO:0000256" key="1">
    <source>
        <dbReference type="ARBA" id="ARBA00010617"/>
    </source>
</evidence>
<keyword evidence="7" id="KW-0472">Membrane</keyword>
<evidence type="ECO:0000256" key="2">
    <source>
        <dbReference type="ARBA" id="ARBA00022617"/>
    </source>
</evidence>
<dbReference type="AlphaFoldDB" id="A0AA35KGV0"/>
<dbReference type="InterPro" id="IPR001128">
    <property type="entry name" value="Cyt_P450"/>
</dbReference>
<dbReference type="GO" id="GO:0004508">
    <property type="term" value="F:steroid 17-alpha-monooxygenase activity"/>
    <property type="evidence" value="ECO:0007669"/>
    <property type="project" value="TreeGrafter"/>
</dbReference>
<evidence type="ECO:0000256" key="5">
    <source>
        <dbReference type="ARBA" id="ARBA00023004"/>
    </source>
</evidence>
<organism evidence="8 9">
    <name type="scientific">Podarcis lilfordi</name>
    <name type="common">Lilford's wall lizard</name>
    <dbReference type="NCBI Taxonomy" id="74358"/>
    <lineage>
        <taxon>Eukaryota</taxon>
        <taxon>Metazoa</taxon>
        <taxon>Chordata</taxon>
        <taxon>Craniata</taxon>
        <taxon>Vertebrata</taxon>
        <taxon>Euteleostomi</taxon>
        <taxon>Lepidosauria</taxon>
        <taxon>Squamata</taxon>
        <taxon>Bifurcata</taxon>
        <taxon>Unidentata</taxon>
        <taxon>Episquamata</taxon>
        <taxon>Laterata</taxon>
        <taxon>Lacertibaenia</taxon>
        <taxon>Lacertidae</taxon>
        <taxon>Podarcis</taxon>
    </lineage>
</organism>
<evidence type="ECO:0000313" key="9">
    <source>
        <dbReference type="Proteomes" id="UP001178461"/>
    </source>
</evidence>
<proteinExistence type="inferred from homology"/>
<dbReference type="SUPFAM" id="SSF48264">
    <property type="entry name" value="Cytochrome P450"/>
    <property type="match status" value="1"/>
</dbReference>
<dbReference type="GO" id="GO:0042448">
    <property type="term" value="P:progesterone metabolic process"/>
    <property type="evidence" value="ECO:0007669"/>
    <property type="project" value="TreeGrafter"/>
</dbReference>
<dbReference type="InterPro" id="IPR002401">
    <property type="entry name" value="Cyt_P450_E_grp-I"/>
</dbReference>
<name>A0AA35KGV0_9SAUR</name>
<dbReference type="Gene3D" id="1.10.630.10">
    <property type="entry name" value="Cytochrome P450"/>
    <property type="match status" value="1"/>
</dbReference>
<dbReference type="PANTHER" id="PTHR24289:SF1">
    <property type="entry name" value="STEROID 17-ALPHA-HYDROXYLASE_17,20 LYASE"/>
    <property type="match status" value="1"/>
</dbReference>
<evidence type="ECO:0000256" key="7">
    <source>
        <dbReference type="SAM" id="Phobius"/>
    </source>
</evidence>
<dbReference type="GO" id="GO:0020037">
    <property type="term" value="F:heme binding"/>
    <property type="evidence" value="ECO:0007669"/>
    <property type="project" value="InterPro"/>
</dbReference>
<reference evidence="8" key="1">
    <citation type="submission" date="2022-12" db="EMBL/GenBank/DDBJ databases">
        <authorList>
            <person name="Alioto T."/>
            <person name="Alioto T."/>
            <person name="Gomez Garrido J."/>
        </authorList>
    </citation>
    <scope>NUCLEOTIDE SEQUENCE</scope>
</reference>
<dbReference type="Pfam" id="PF00067">
    <property type="entry name" value="p450"/>
    <property type="match status" value="1"/>
</dbReference>